<dbReference type="PhylomeDB" id="S8AWB1"/>
<dbReference type="Gene3D" id="3.30.920.50">
    <property type="entry name" value="Beta-1,3-glucanase, C-terminal domain"/>
    <property type="match status" value="1"/>
</dbReference>
<dbReference type="PROSITE" id="PS52006">
    <property type="entry name" value="GH64"/>
    <property type="match status" value="1"/>
</dbReference>
<keyword evidence="4" id="KW-1185">Reference proteome</keyword>
<dbReference type="STRING" id="933388.S8AWB1"/>
<dbReference type="EMBL" id="KB644412">
    <property type="protein sequence ID" value="EPS30563.1"/>
    <property type="molecule type" value="Genomic_DNA"/>
</dbReference>
<dbReference type="InterPro" id="IPR037176">
    <property type="entry name" value="Osmotin/thaumatin-like_sf"/>
</dbReference>
<dbReference type="InterPro" id="IPR042517">
    <property type="entry name" value="Glyco_hydro_64_N_2"/>
</dbReference>
<dbReference type="Pfam" id="PF16483">
    <property type="entry name" value="Glyco_hydro_64"/>
    <property type="match status" value="1"/>
</dbReference>
<evidence type="ECO:0000313" key="4">
    <source>
        <dbReference type="Proteomes" id="UP000019376"/>
    </source>
</evidence>
<dbReference type="InterPro" id="IPR032477">
    <property type="entry name" value="Glyco_hydro_64"/>
</dbReference>
<accession>S8AWB1</accession>
<evidence type="ECO:0000259" key="2">
    <source>
        <dbReference type="PROSITE" id="PS52006"/>
    </source>
</evidence>
<evidence type="ECO:0000256" key="1">
    <source>
        <dbReference type="SAM" id="MobiDB-lite"/>
    </source>
</evidence>
<dbReference type="PANTHER" id="PTHR38165">
    <property type="match status" value="1"/>
</dbReference>
<reference evidence="3 4" key="1">
    <citation type="journal article" date="2013" name="PLoS ONE">
        <title>Genomic and secretomic analyses reveal unique features of the lignocellulolytic enzyme system of Penicillium decumbens.</title>
        <authorList>
            <person name="Liu G."/>
            <person name="Zhang L."/>
            <person name="Wei X."/>
            <person name="Zou G."/>
            <person name="Qin Y."/>
            <person name="Ma L."/>
            <person name="Li J."/>
            <person name="Zheng H."/>
            <person name="Wang S."/>
            <person name="Wang C."/>
            <person name="Xun L."/>
            <person name="Zhao G.-P."/>
            <person name="Zhou Z."/>
            <person name="Qu Y."/>
        </authorList>
    </citation>
    <scope>NUCLEOTIDE SEQUENCE [LARGE SCALE GENOMIC DNA]</scope>
    <source>
        <strain evidence="4">114-2 / CGMCC 5302</strain>
    </source>
</reference>
<dbReference type="eggNOG" id="ENOG502R3TN">
    <property type="taxonomic scope" value="Eukaryota"/>
</dbReference>
<feature type="region of interest" description="Disordered" evidence="1">
    <location>
        <begin position="368"/>
        <end position="414"/>
    </location>
</feature>
<feature type="compositionally biased region" description="Polar residues" evidence="1">
    <location>
        <begin position="397"/>
        <end position="406"/>
    </location>
</feature>
<feature type="domain" description="GH64" evidence="2">
    <location>
        <begin position="1"/>
        <end position="371"/>
    </location>
</feature>
<protein>
    <submittedName>
        <fullName evidence="3">Putative beta-1,3-glucanase</fullName>
    </submittedName>
</protein>
<feature type="compositionally biased region" description="Polar residues" evidence="1">
    <location>
        <begin position="375"/>
        <end position="384"/>
    </location>
</feature>
<proteinExistence type="predicted"/>
<dbReference type="CDD" id="cd09220">
    <property type="entry name" value="GH64-GluB-like"/>
    <property type="match status" value="1"/>
</dbReference>
<dbReference type="PANTHER" id="PTHR38165:SF1">
    <property type="entry name" value="GLUCANASE B"/>
    <property type="match status" value="1"/>
</dbReference>
<evidence type="ECO:0000313" key="3">
    <source>
        <dbReference type="EMBL" id="EPS30563.1"/>
    </source>
</evidence>
<dbReference type="Proteomes" id="UP000019376">
    <property type="component" value="Unassembled WGS sequence"/>
</dbReference>
<dbReference type="InterPro" id="IPR037398">
    <property type="entry name" value="Glyco_hydro_64_fam"/>
</dbReference>
<dbReference type="Gene3D" id="2.60.110.10">
    <property type="entry name" value="Thaumatin"/>
    <property type="match status" value="1"/>
</dbReference>
<organism evidence="3 4">
    <name type="scientific">Penicillium oxalicum (strain 114-2 / CGMCC 5302)</name>
    <name type="common">Penicillium decumbens</name>
    <dbReference type="NCBI Taxonomy" id="933388"/>
    <lineage>
        <taxon>Eukaryota</taxon>
        <taxon>Fungi</taxon>
        <taxon>Dikarya</taxon>
        <taxon>Ascomycota</taxon>
        <taxon>Pezizomycotina</taxon>
        <taxon>Eurotiomycetes</taxon>
        <taxon>Eurotiomycetidae</taxon>
        <taxon>Eurotiales</taxon>
        <taxon>Aspergillaceae</taxon>
        <taxon>Penicillium</taxon>
    </lineage>
</organism>
<dbReference type="OrthoDB" id="5290283at2759"/>
<name>S8AWB1_PENO1</name>
<dbReference type="AlphaFoldDB" id="S8AWB1"/>
<dbReference type="HOGENOM" id="CLU_032886_2_0_1"/>
<sequence length="429" mass="46322">MATLDFALKNETGSNTVYAYITGYAIDRNNALVLLQADGKTPYYPKSPSQTLTALDQDCAIPLGPPGSTKTISIPHMAGGRLWFVCDGKLTFYVNPGPALVEPSSSNPSDPNYNLYWDFCEFTWNSFQLYANVTLVDFVSLPIALTLTTTSGATHSVLGFPSDGLETICSALQEQNAKDHAGWDRLIISNNGKHLRAVSPNTGIVLDNTLFKNYYEPYVDKVWEKYSGDSLTVNTQAGAGDLKAKVSGGKLAFTSEDISYEKPSTADIFSNSSGAFAVSGNGTKDAVTARLAAAFNRSTLLIDSEQPNGETVADYYQDPVTNHYSRICHEVSIDHRGYAFPYDDVAPSNGQDQSGSVFDSNPKLLTVTLGAPGAGSSNATSQSAPKEETPVAHETHSSPAPEQPNKNRNKKKKLFAGLKQVMQRLSQNK</sequence>
<feature type="compositionally biased region" description="Basic and acidic residues" evidence="1">
    <location>
        <begin position="385"/>
        <end position="396"/>
    </location>
</feature>
<gene>
    <name evidence="3" type="ORF">PDE_05515</name>
</gene>